<evidence type="ECO:0000256" key="4">
    <source>
        <dbReference type="ARBA" id="ARBA00022679"/>
    </source>
</evidence>
<evidence type="ECO:0000256" key="7">
    <source>
        <dbReference type="ARBA" id="ARBA00023136"/>
    </source>
</evidence>
<evidence type="ECO:0000256" key="3">
    <source>
        <dbReference type="ARBA" id="ARBA00022475"/>
    </source>
</evidence>
<accession>A0A839HTM2</accession>
<evidence type="ECO:0000256" key="1">
    <source>
        <dbReference type="ARBA" id="ARBA00004651"/>
    </source>
</evidence>
<organism evidence="12 13">
    <name type="scientific">Aquariibacter albus</name>
    <dbReference type="NCBI Taxonomy" id="2759899"/>
    <lineage>
        <taxon>Bacteria</taxon>
        <taxon>Pseudomonadati</taxon>
        <taxon>Pseudomonadota</taxon>
        <taxon>Betaproteobacteria</taxon>
        <taxon>Burkholderiales</taxon>
        <taxon>Sphaerotilaceae</taxon>
        <taxon>Aquariibacter</taxon>
    </lineage>
</organism>
<dbReference type="InterPro" id="IPR003010">
    <property type="entry name" value="C-N_Hydrolase"/>
</dbReference>
<comment type="function">
    <text evidence="9">Catalyzes the phospholipid dependent N-acylation of the N-terminal cysteine of apolipoprotein, the last step in lipoprotein maturation.</text>
</comment>
<dbReference type="NCBIfam" id="TIGR00546">
    <property type="entry name" value="lnt"/>
    <property type="match status" value="1"/>
</dbReference>
<dbReference type="Pfam" id="PF00795">
    <property type="entry name" value="CN_hydrolase"/>
    <property type="match status" value="1"/>
</dbReference>
<dbReference type="PROSITE" id="PS50263">
    <property type="entry name" value="CN_HYDROLASE"/>
    <property type="match status" value="1"/>
</dbReference>
<evidence type="ECO:0000256" key="2">
    <source>
        <dbReference type="ARBA" id="ARBA00010065"/>
    </source>
</evidence>
<dbReference type="EC" id="2.3.1.269" evidence="9"/>
<evidence type="ECO:0000313" key="12">
    <source>
        <dbReference type="EMBL" id="MBB1163088.1"/>
    </source>
</evidence>
<evidence type="ECO:0000256" key="9">
    <source>
        <dbReference type="HAMAP-Rule" id="MF_01148"/>
    </source>
</evidence>
<dbReference type="RefSeq" id="WP_182665667.1">
    <property type="nucleotide sequence ID" value="NZ_JACIVI010000006.1"/>
</dbReference>
<dbReference type="UniPathway" id="UPA00666"/>
<gene>
    <name evidence="9 12" type="primary">lnt</name>
    <name evidence="12" type="ORF">H4F90_14030</name>
</gene>
<comment type="pathway">
    <text evidence="9">Protein modification; lipoprotein biosynthesis (N-acyl transfer).</text>
</comment>
<feature type="transmembrane region" description="Helical" evidence="9">
    <location>
        <begin position="82"/>
        <end position="106"/>
    </location>
</feature>
<evidence type="ECO:0000256" key="6">
    <source>
        <dbReference type="ARBA" id="ARBA00022989"/>
    </source>
</evidence>
<keyword evidence="3 9" id="KW-1003">Cell membrane</keyword>
<dbReference type="EMBL" id="JACIVI010000006">
    <property type="protein sequence ID" value="MBB1163088.1"/>
    <property type="molecule type" value="Genomic_DNA"/>
</dbReference>
<dbReference type="Pfam" id="PF20154">
    <property type="entry name" value="LNT_N"/>
    <property type="match status" value="1"/>
</dbReference>
<feature type="transmembrane region" description="Helical" evidence="9">
    <location>
        <begin position="118"/>
        <end position="139"/>
    </location>
</feature>
<keyword evidence="7 9" id="KW-0472">Membrane</keyword>
<evidence type="ECO:0000256" key="5">
    <source>
        <dbReference type="ARBA" id="ARBA00022692"/>
    </source>
</evidence>
<dbReference type="GO" id="GO:0005886">
    <property type="term" value="C:plasma membrane"/>
    <property type="evidence" value="ECO:0007669"/>
    <property type="project" value="UniProtKB-SubCell"/>
</dbReference>
<dbReference type="AlphaFoldDB" id="A0A839HTM2"/>
<evidence type="ECO:0000256" key="10">
    <source>
        <dbReference type="SAM" id="SignalP"/>
    </source>
</evidence>
<comment type="catalytic activity">
    <reaction evidence="9">
        <text>N-terminal S-1,2-diacyl-sn-glyceryl-L-cysteinyl-[lipoprotein] + a glycerophospholipid = N-acyl-S-1,2-diacyl-sn-glyceryl-L-cysteinyl-[lipoprotein] + a 2-acyl-sn-glycero-3-phospholipid + H(+)</text>
        <dbReference type="Rhea" id="RHEA:48228"/>
        <dbReference type="Rhea" id="RHEA-COMP:14681"/>
        <dbReference type="Rhea" id="RHEA-COMP:14684"/>
        <dbReference type="ChEBI" id="CHEBI:15378"/>
        <dbReference type="ChEBI" id="CHEBI:136912"/>
        <dbReference type="ChEBI" id="CHEBI:140656"/>
        <dbReference type="ChEBI" id="CHEBI:140657"/>
        <dbReference type="ChEBI" id="CHEBI:140660"/>
        <dbReference type="EC" id="2.3.1.269"/>
    </reaction>
</comment>
<dbReference type="HAMAP" id="MF_01148">
    <property type="entry name" value="Lnt"/>
    <property type="match status" value="1"/>
</dbReference>
<feature type="signal peptide" evidence="10">
    <location>
        <begin position="1"/>
        <end position="20"/>
    </location>
</feature>
<evidence type="ECO:0000256" key="8">
    <source>
        <dbReference type="ARBA" id="ARBA00023315"/>
    </source>
</evidence>
<feature type="transmembrane region" description="Helical" evidence="9">
    <location>
        <begin position="28"/>
        <end position="45"/>
    </location>
</feature>
<comment type="similarity">
    <text evidence="2 9">Belongs to the CN hydrolase family. Apolipoprotein N-acyltransferase subfamily.</text>
</comment>
<keyword evidence="10" id="KW-0732">Signal</keyword>
<dbReference type="SUPFAM" id="SSF56317">
    <property type="entry name" value="Carbon-nitrogen hydrolase"/>
    <property type="match status" value="1"/>
</dbReference>
<dbReference type="InterPro" id="IPR004563">
    <property type="entry name" value="Apolipo_AcylTrfase"/>
</dbReference>
<keyword evidence="13" id="KW-1185">Reference proteome</keyword>
<comment type="caution">
    <text evidence="12">The sequence shown here is derived from an EMBL/GenBank/DDBJ whole genome shotgun (WGS) entry which is preliminary data.</text>
</comment>
<dbReference type="PANTHER" id="PTHR38686">
    <property type="entry name" value="APOLIPOPROTEIN N-ACYLTRANSFERASE"/>
    <property type="match status" value="1"/>
</dbReference>
<comment type="subcellular location">
    <subcellularLocation>
        <location evidence="1 9">Cell membrane</location>
        <topology evidence="1 9">Multi-pass membrane protein</topology>
    </subcellularLocation>
</comment>
<feature type="transmembrane region" description="Helical" evidence="9">
    <location>
        <begin position="495"/>
        <end position="514"/>
    </location>
</feature>
<dbReference type="InterPro" id="IPR045378">
    <property type="entry name" value="LNT_N"/>
</dbReference>
<proteinExistence type="inferred from homology"/>
<keyword evidence="4 9" id="KW-0808">Transferase</keyword>
<keyword evidence="5 9" id="KW-0812">Transmembrane</keyword>
<feature type="domain" description="CN hydrolase" evidence="11">
    <location>
        <begin position="218"/>
        <end position="481"/>
    </location>
</feature>
<reference evidence="12 13" key="1">
    <citation type="submission" date="2020-08" db="EMBL/GenBank/DDBJ databases">
        <title>Aquariorum lacteus gen. nov., sp. nov., a new member of the family Comamonadaceae, isolated from freshwater aquarium.</title>
        <authorList>
            <person name="Chun S.-J."/>
        </authorList>
    </citation>
    <scope>NUCLEOTIDE SEQUENCE [LARGE SCALE GENOMIC DNA]</scope>
    <source>
        <strain evidence="12 13">SJAQ100</strain>
    </source>
</reference>
<protein>
    <recommendedName>
        <fullName evidence="9">Apolipoprotein N-acyltransferase</fullName>
        <shortName evidence="9">ALP N-acyltransferase</shortName>
        <ecNumber evidence="9">2.3.1.269</ecNumber>
    </recommendedName>
</protein>
<dbReference type="Proteomes" id="UP000586093">
    <property type="component" value="Unassembled WGS sequence"/>
</dbReference>
<evidence type="ECO:0000259" key="11">
    <source>
        <dbReference type="PROSITE" id="PS50263"/>
    </source>
</evidence>
<dbReference type="GO" id="GO:0016410">
    <property type="term" value="F:N-acyltransferase activity"/>
    <property type="evidence" value="ECO:0007669"/>
    <property type="project" value="UniProtKB-UniRule"/>
</dbReference>
<name>A0A839HTM2_9BURK</name>
<dbReference type="CDD" id="cd07571">
    <property type="entry name" value="ALP_N-acyl_transferase"/>
    <property type="match status" value="1"/>
</dbReference>
<keyword evidence="12" id="KW-0449">Lipoprotein</keyword>
<keyword evidence="8 9" id="KW-0012">Acyltransferase</keyword>
<dbReference type="InterPro" id="IPR036526">
    <property type="entry name" value="C-N_Hydrolase_sf"/>
</dbReference>
<evidence type="ECO:0000313" key="13">
    <source>
        <dbReference type="Proteomes" id="UP000586093"/>
    </source>
</evidence>
<feature type="transmembrane region" description="Helical" evidence="9">
    <location>
        <begin position="159"/>
        <end position="180"/>
    </location>
</feature>
<dbReference type="GO" id="GO:0042158">
    <property type="term" value="P:lipoprotein biosynthetic process"/>
    <property type="evidence" value="ECO:0007669"/>
    <property type="project" value="UniProtKB-UniRule"/>
</dbReference>
<sequence>MSPGRAAALALGLGALQAFAFAPWSLPALQIACVAGLALLLGRAATPRQGAALGLAFGFGWLAHGVWWLYISMHSHGGMPGALAAAAVAALSAALSLYLAGAMALAVRLRSGRVGRDVPVFAALWLLAELARALIFTGFPWAASGYAHLEGPGAALAPWVGVYGIGAWAAALGALLAAVLRGGARLRHGLAAALLGLAPLALPQDFTRPAGTLRVALLQTAVPQGEKFSPALQPAVLQWLMARLADSPADLVVAPETALPLLPQDLPPGLWAALSEAFAPGGPAGGKAALLGLPLTRLEADGRLAYTNSVAGFSAALPPASGPLPPGAAEPAPPYRYDKHHLVPFGEFIPPGFRWFVDLMRMPLGDFGRGPIVAPSLAVAGQRIGPNICYEDLFGEELAARYVGRGDAPTVLVNLSNLAWFDGSRALDQHREISRMRSLELQRPMLRATNTGATVALDHRGRLLDALPHGERGVLQVQVEGREGLTPYTRWAGRWGLAPLAGLAGLTVLALGAWRRPRRG</sequence>
<feature type="transmembrane region" description="Helical" evidence="9">
    <location>
        <begin position="52"/>
        <end position="70"/>
    </location>
</feature>
<dbReference type="Gene3D" id="3.60.110.10">
    <property type="entry name" value="Carbon-nitrogen hydrolase"/>
    <property type="match status" value="1"/>
</dbReference>
<dbReference type="PANTHER" id="PTHR38686:SF1">
    <property type="entry name" value="APOLIPOPROTEIN N-ACYLTRANSFERASE"/>
    <property type="match status" value="1"/>
</dbReference>
<feature type="chain" id="PRO_5032653790" description="Apolipoprotein N-acyltransferase" evidence="10">
    <location>
        <begin position="21"/>
        <end position="520"/>
    </location>
</feature>
<keyword evidence="6 9" id="KW-1133">Transmembrane helix</keyword>